<feature type="transmembrane region" description="Helical" evidence="1">
    <location>
        <begin position="12"/>
        <end position="31"/>
    </location>
</feature>
<reference evidence="2" key="1">
    <citation type="submission" date="2014-09" db="EMBL/GenBank/DDBJ databases">
        <authorList>
            <person name="Magalhaes I.L.F."/>
            <person name="Oliveira U."/>
            <person name="Santos F.R."/>
            <person name="Vidigal T.H.D.A."/>
            <person name="Brescovit A.D."/>
            <person name="Santos A.J."/>
        </authorList>
    </citation>
    <scope>NUCLEOTIDE SEQUENCE</scope>
    <source>
        <tissue evidence="2">Shoot tissue taken approximately 20 cm above the soil surface</tissue>
    </source>
</reference>
<dbReference type="AlphaFoldDB" id="A0A0A9FVW4"/>
<protein>
    <submittedName>
        <fullName evidence="2">Uncharacterized protein</fullName>
    </submittedName>
</protein>
<proteinExistence type="predicted"/>
<organism evidence="2">
    <name type="scientific">Arundo donax</name>
    <name type="common">Giant reed</name>
    <name type="synonym">Donax arundinaceus</name>
    <dbReference type="NCBI Taxonomy" id="35708"/>
    <lineage>
        <taxon>Eukaryota</taxon>
        <taxon>Viridiplantae</taxon>
        <taxon>Streptophyta</taxon>
        <taxon>Embryophyta</taxon>
        <taxon>Tracheophyta</taxon>
        <taxon>Spermatophyta</taxon>
        <taxon>Magnoliopsida</taxon>
        <taxon>Liliopsida</taxon>
        <taxon>Poales</taxon>
        <taxon>Poaceae</taxon>
        <taxon>PACMAD clade</taxon>
        <taxon>Arundinoideae</taxon>
        <taxon>Arundineae</taxon>
        <taxon>Arundo</taxon>
    </lineage>
</organism>
<keyword evidence="1" id="KW-0812">Transmembrane</keyword>
<evidence type="ECO:0000313" key="2">
    <source>
        <dbReference type="EMBL" id="JAE16412.1"/>
    </source>
</evidence>
<name>A0A0A9FVW4_ARUDO</name>
<keyword evidence="1" id="KW-0472">Membrane</keyword>
<evidence type="ECO:0000256" key="1">
    <source>
        <dbReference type="SAM" id="Phobius"/>
    </source>
</evidence>
<sequence>MGYMPQYNGFGYQVTYAVLLSFFTFCTAIQYKMFNS</sequence>
<dbReference type="EMBL" id="GBRH01181484">
    <property type="protein sequence ID" value="JAE16412.1"/>
    <property type="molecule type" value="Transcribed_RNA"/>
</dbReference>
<reference evidence="2" key="2">
    <citation type="journal article" date="2015" name="Data Brief">
        <title>Shoot transcriptome of the giant reed, Arundo donax.</title>
        <authorList>
            <person name="Barrero R.A."/>
            <person name="Guerrero F.D."/>
            <person name="Moolhuijzen P."/>
            <person name="Goolsby J.A."/>
            <person name="Tidwell J."/>
            <person name="Bellgard S.E."/>
            <person name="Bellgard M.I."/>
        </authorList>
    </citation>
    <scope>NUCLEOTIDE SEQUENCE</scope>
    <source>
        <tissue evidence="2">Shoot tissue taken approximately 20 cm above the soil surface</tissue>
    </source>
</reference>
<accession>A0A0A9FVW4</accession>
<keyword evidence="1" id="KW-1133">Transmembrane helix</keyword>